<dbReference type="AlphaFoldDB" id="A0A7R9M395"/>
<keyword evidence="2" id="KW-1185">Reference proteome</keyword>
<proteinExistence type="predicted"/>
<accession>A0A7R9M395</accession>
<evidence type="ECO:0000313" key="1">
    <source>
        <dbReference type="EMBL" id="CAD7652791.1"/>
    </source>
</evidence>
<gene>
    <name evidence="1" type="ORF">ONB1V03_LOCUS9450</name>
</gene>
<evidence type="ECO:0000313" key="2">
    <source>
        <dbReference type="Proteomes" id="UP000728032"/>
    </source>
</evidence>
<feature type="non-terminal residue" evidence="1">
    <location>
        <position position="1"/>
    </location>
</feature>
<sequence>VKIYDHRAYHDPIHYYGRGPWKYFGHGYGIDYGYDTDGSSSHEKGYGFIKAFGREFCKDGTKCRPPDPHFWKSTSLTSNGFSSEPYFARPPADVMEASQLSAQSEPNEPIETPPAPHYVPIQAPVPQPIPVEVPVPYTVPVEAPVPRTVPDIKYMVEEDPNTLYWRNYFTDRNRYSDLNY</sequence>
<organism evidence="1">
    <name type="scientific">Oppiella nova</name>
    <dbReference type="NCBI Taxonomy" id="334625"/>
    <lineage>
        <taxon>Eukaryota</taxon>
        <taxon>Metazoa</taxon>
        <taxon>Ecdysozoa</taxon>
        <taxon>Arthropoda</taxon>
        <taxon>Chelicerata</taxon>
        <taxon>Arachnida</taxon>
        <taxon>Acari</taxon>
        <taxon>Acariformes</taxon>
        <taxon>Sarcoptiformes</taxon>
        <taxon>Oribatida</taxon>
        <taxon>Brachypylina</taxon>
        <taxon>Oppioidea</taxon>
        <taxon>Oppiidae</taxon>
        <taxon>Oppiella</taxon>
    </lineage>
</organism>
<protein>
    <submittedName>
        <fullName evidence="1">Uncharacterized protein</fullName>
    </submittedName>
</protein>
<dbReference type="EMBL" id="CAJPVJ010005934">
    <property type="protein sequence ID" value="CAG2169978.1"/>
    <property type="molecule type" value="Genomic_DNA"/>
</dbReference>
<dbReference type="Proteomes" id="UP000728032">
    <property type="component" value="Unassembled WGS sequence"/>
</dbReference>
<dbReference type="EMBL" id="OC920759">
    <property type="protein sequence ID" value="CAD7652791.1"/>
    <property type="molecule type" value="Genomic_DNA"/>
</dbReference>
<dbReference type="OrthoDB" id="6510428at2759"/>
<reference evidence="1" key="1">
    <citation type="submission" date="2020-11" db="EMBL/GenBank/DDBJ databases">
        <authorList>
            <person name="Tran Van P."/>
        </authorList>
    </citation>
    <scope>NUCLEOTIDE SEQUENCE</scope>
</reference>
<name>A0A7R9M395_9ACAR</name>